<evidence type="ECO:0000256" key="1">
    <source>
        <dbReference type="SAM" id="SignalP"/>
    </source>
</evidence>
<accession>A0A9E8N3W3</accession>
<dbReference type="AlphaFoldDB" id="A0A9E8N3W3"/>
<proteinExistence type="predicted"/>
<evidence type="ECO:0000313" key="4">
    <source>
        <dbReference type="Proteomes" id="UP001164653"/>
    </source>
</evidence>
<dbReference type="Pfam" id="PF18962">
    <property type="entry name" value="Por_Secre_tail"/>
    <property type="match status" value="1"/>
</dbReference>
<sequence>MKTLLTFLILIVFSLASMAGPVIADVAVEGYPGDNSVINGRYKYYSTSSSGHMQFSSDRTDGVIQNLSIGWNSFARRWEINVTKLVSGVPTRVTVATSSSTGTYPPVKAWSVLYPYGNPLGLYTPLKVYATVAQTSLCDDCRWSNPATWSSGFLPRAYDNVTINSDVILDIEASCNTLKINSVTSFPYDGHSLTGPALASRLKLNGNLDVGVSGRIEIYSMELAGNARQALQSNGERGVWIRMQRVIINNPYGVRLLSAFGFLSPPSSVACETQFVKGKIFLDGYILSCQTILGANSARYIVTNGNGYLVLPGNGTGSIYNQYFPIGSSENSYTPLKISNTSTSWRVQLMARAEFNALLFPSTPHVNVIYKTESISVSPGVDSPRWLHQAYWYAADESAGFNHSSRVRIDRRTETGWAMTGSEGIPTGTGPYTYIYNSSTWEDFGIFQATTSSRISAEEIASGIGSEKDQIAYGTYPNPATSAGFKVRVDDADGAKIKLVSLSGSSLQFRTEKESLNTISIQPLDVMPAGIYILQVQEKNLVRTHKVIVK</sequence>
<evidence type="ECO:0000259" key="2">
    <source>
        <dbReference type="Pfam" id="PF18962"/>
    </source>
</evidence>
<dbReference type="EMBL" id="CP112998">
    <property type="protein sequence ID" value="WAC09274.1"/>
    <property type="molecule type" value="Genomic_DNA"/>
</dbReference>
<feature type="domain" description="Secretion system C-terminal sorting" evidence="2">
    <location>
        <begin position="476"/>
        <end position="549"/>
    </location>
</feature>
<feature type="signal peptide" evidence="1">
    <location>
        <begin position="1"/>
        <end position="19"/>
    </location>
</feature>
<organism evidence="3 4">
    <name type="scientific">Dyadobacter pollutisoli</name>
    <dbReference type="NCBI Taxonomy" id="2910158"/>
    <lineage>
        <taxon>Bacteria</taxon>
        <taxon>Pseudomonadati</taxon>
        <taxon>Bacteroidota</taxon>
        <taxon>Cytophagia</taxon>
        <taxon>Cytophagales</taxon>
        <taxon>Spirosomataceae</taxon>
        <taxon>Dyadobacter</taxon>
    </lineage>
</organism>
<feature type="chain" id="PRO_5039682518" evidence="1">
    <location>
        <begin position="20"/>
        <end position="550"/>
    </location>
</feature>
<evidence type="ECO:0000313" key="3">
    <source>
        <dbReference type="EMBL" id="WAC09274.1"/>
    </source>
</evidence>
<dbReference type="Proteomes" id="UP001164653">
    <property type="component" value="Chromosome"/>
</dbReference>
<reference evidence="3" key="1">
    <citation type="submission" date="2022-11" db="EMBL/GenBank/DDBJ databases">
        <title>Dyadobacter pollutisoli sp. nov., isolated from plastic dumped soil.</title>
        <authorList>
            <person name="Kim J.M."/>
            <person name="Kim K.R."/>
            <person name="Lee J.K."/>
            <person name="Hao L."/>
            <person name="Jeon C.O."/>
        </authorList>
    </citation>
    <scope>NUCLEOTIDE SEQUENCE</scope>
    <source>
        <strain evidence="3">U1</strain>
    </source>
</reference>
<keyword evidence="4" id="KW-1185">Reference proteome</keyword>
<dbReference type="RefSeq" id="WP_244822899.1">
    <property type="nucleotide sequence ID" value="NZ_CP112998.1"/>
</dbReference>
<protein>
    <submittedName>
        <fullName evidence="3">T9SS type A sorting domain-containing protein</fullName>
    </submittedName>
</protein>
<dbReference type="NCBIfam" id="TIGR04183">
    <property type="entry name" value="Por_Secre_tail"/>
    <property type="match status" value="1"/>
</dbReference>
<name>A0A9E8N3W3_9BACT</name>
<dbReference type="KEGG" id="dpf:ON006_16095"/>
<dbReference type="InterPro" id="IPR026444">
    <property type="entry name" value="Secre_tail"/>
</dbReference>
<gene>
    <name evidence="3" type="ORF">ON006_16095</name>
</gene>
<keyword evidence="1" id="KW-0732">Signal</keyword>